<dbReference type="RefSeq" id="WP_266065605.1">
    <property type="nucleotide sequence ID" value="NZ_JAPHQB010000001.1"/>
</dbReference>
<reference evidence="6" key="1">
    <citation type="submission" date="2022-11" db="EMBL/GenBank/DDBJ databases">
        <title>Chitin-degrading and fungicidal potential of chitinolytic bacterial strains from marine environment of the Pacific Ocean regions.</title>
        <authorList>
            <person name="Pentekhina I."/>
            <person name="Nedashkovskaya O."/>
            <person name="Seitkalieva A."/>
            <person name="Podvolotskaya A."/>
            <person name="Tekutyeva L."/>
            <person name="Balabanova L."/>
        </authorList>
    </citation>
    <scope>NUCLEOTIDE SEQUENCE</scope>
    <source>
        <strain evidence="6">KMM 6838</strain>
    </source>
</reference>
<dbReference type="SUPFAM" id="SSF51126">
    <property type="entry name" value="Pectin lyase-like"/>
    <property type="match status" value="1"/>
</dbReference>
<comment type="caution">
    <text evidence="6">The sequence shown here is derived from an EMBL/GenBank/DDBJ whole genome shotgun (WGS) entry which is preliminary data.</text>
</comment>
<name>A0AB35HUQ8_MICTH</name>
<dbReference type="GO" id="GO:0030599">
    <property type="term" value="F:pectinesterase activity"/>
    <property type="evidence" value="ECO:0007669"/>
    <property type="project" value="InterPro"/>
</dbReference>
<evidence type="ECO:0000313" key="6">
    <source>
        <dbReference type="EMBL" id="MCX2800387.1"/>
    </source>
</evidence>
<comment type="similarity">
    <text evidence="1">Belongs to the pectinesterase family.</text>
</comment>
<keyword evidence="2" id="KW-0378">Hydrolase</keyword>
<dbReference type="InterPro" id="IPR012334">
    <property type="entry name" value="Pectin_lyas_fold"/>
</dbReference>
<dbReference type="GO" id="GO:0009279">
    <property type="term" value="C:cell outer membrane"/>
    <property type="evidence" value="ECO:0007669"/>
    <property type="project" value="TreeGrafter"/>
</dbReference>
<protein>
    <submittedName>
        <fullName evidence="6">Pectinesterase family protein</fullName>
    </submittedName>
</protein>
<dbReference type="InterPro" id="IPR000070">
    <property type="entry name" value="Pectinesterase_cat"/>
</dbReference>
<feature type="chain" id="PRO_5044243329" evidence="4">
    <location>
        <begin position="20"/>
        <end position="363"/>
    </location>
</feature>
<sequence>MRYLFAAALFIFFHSSAAAQNYHAVVDAAGVHGSYTSVGAALEAAPSASKKPYLIFIRNGNYKEKLTVDKPNITLIGESREGTIITHDAYAAQKIPGSEETWGTFRSATLTVTAPDFRAENLTIENSFDFLANDALDADATNKIHGTQAVALAIDKNSDRAAFRRVKISGFQDTLYANSGRSYFTESRIEGNVDFIFGAGTALFENSDIISRVRGRKMTTSGYITAPSTNIHNAFGLIFIRCRLLKEQEVPDDSVPLGRPWHPTTTFPDGRYADPEAIGSSVFIQTYMDSHITASGWASMRGTARDGTKSALFAPEDARFFEYQNYGPGAKITSTRRQLSERQAEKFVRKKILNGWTPIFHTF</sequence>
<accession>A0AB35HUQ8</accession>
<gene>
    <name evidence="6" type="ORF">OQJ68_01145</name>
</gene>
<dbReference type="Pfam" id="PF01095">
    <property type="entry name" value="Pectinesterase"/>
    <property type="match status" value="1"/>
</dbReference>
<keyword evidence="4" id="KW-0732">Signal</keyword>
<evidence type="ECO:0000313" key="7">
    <source>
        <dbReference type="Proteomes" id="UP001209730"/>
    </source>
</evidence>
<dbReference type="AlphaFoldDB" id="A0AB35HUQ8"/>
<dbReference type="Proteomes" id="UP001209730">
    <property type="component" value="Unassembled WGS sequence"/>
</dbReference>
<dbReference type="GO" id="GO:0042545">
    <property type="term" value="P:cell wall modification"/>
    <property type="evidence" value="ECO:0007669"/>
    <property type="project" value="InterPro"/>
</dbReference>
<keyword evidence="3" id="KW-0063">Aspartyl esterase</keyword>
<feature type="signal peptide" evidence="4">
    <location>
        <begin position="1"/>
        <end position="19"/>
    </location>
</feature>
<evidence type="ECO:0000256" key="4">
    <source>
        <dbReference type="SAM" id="SignalP"/>
    </source>
</evidence>
<dbReference type="EMBL" id="JAPHQB010000001">
    <property type="protein sequence ID" value="MCX2800387.1"/>
    <property type="molecule type" value="Genomic_DNA"/>
</dbReference>
<organism evidence="6 7">
    <name type="scientific">Microbulbifer thermotolerans</name>
    <dbReference type="NCBI Taxonomy" id="252514"/>
    <lineage>
        <taxon>Bacteria</taxon>
        <taxon>Pseudomonadati</taxon>
        <taxon>Pseudomonadota</taxon>
        <taxon>Gammaproteobacteria</taxon>
        <taxon>Cellvibrionales</taxon>
        <taxon>Microbulbiferaceae</taxon>
        <taxon>Microbulbifer</taxon>
    </lineage>
</organism>
<evidence type="ECO:0000256" key="3">
    <source>
        <dbReference type="ARBA" id="ARBA00023085"/>
    </source>
</evidence>
<dbReference type="Gene3D" id="2.160.20.10">
    <property type="entry name" value="Single-stranded right-handed beta-helix, Pectin lyase-like"/>
    <property type="match status" value="1"/>
</dbReference>
<evidence type="ECO:0000256" key="1">
    <source>
        <dbReference type="ARBA" id="ARBA00008891"/>
    </source>
</evidence>
<feature type="domain" description="Pectinesterase catalytic" evidence="5">
    <location>
        <begin position="26"/>
        <end position="353"/>
    </location>
</feature>
<evidence type="ECO:0000256" key="2">
    <source>
        <dbReference type="ARBA" id="ARBA00022801"/>
    </source>
</evidence>
<proteinExistence type="inferred from homology"/>
<dbReference type="PANTHER" id="PTHR31321">
    <property type="entry name" value="ACYL-COA THIOESTER HYDROLASE YBHC-RELATED"/>
    <property type="match status" value="1"/>
</dbReference>
<dbReference type="PANTHER" id="PTHR31321:SF57">
    <property type="entry name" value="PECTINESTERASE 53-RELATED"/>
    <property type="match status" value="1"/>
</dbReference>
<evidence type="ECO:0000259" key="5">
    <source>
        <dbReference type="Pfam" id="PF01095"/>
    </source>
</evidence>
<dbReference type="InterPro" id="IPR011050">
    <property type="entry name" value="Pectin_lyase_fold/virulence"/>
</dbReference>